<evidence type="ECO:0000313" key="2">
    <source>
        <dbReference type="Proteomes" id="UP000199494"/>
    </source>
</evidence>
<dbReference type="Proteomes" id="UP000199494">
    <property type="component" value="Unassembled WGS sequence"/>
</dbReference>
<organism evidence="1 2">
    <name type="scientific">Prauserella marina</name>
    <dbReference type="NCBI Taxonomy" id="530584"/>
    <lineage>
        <taxon>Bacteria</taxon>
        <taxon>Bacillati</taxon>
        <taxon>Actinomycetota</taxon>
        <taxon>Actinomycetes</taxon>
        <taxon>Pseudonocardiales</taxon>
        <taxon>Pseudonocardiaceae</taxon>
        <taxon>Prauserella</taxon>
    </lineage>
</organism>
<reference evidence="1 2" key="1">
    <citation type="submission" date="2016-10" db="EMBL/GenBank/DDBJ databases">
        <authorList>
            <person name="de Groot N.N."/>
        </authorList>
    </citation>
    <scope>NUCLEOTIDE SEQUENCE [LARGE SCALE GENOMIC DNA]</scope>
    <source>
        <strain evidence="1 2">CGMCC 4.5506</strain>
    </source>
</reference>
<name>A0A222W128_9PSEU</name>
<sequence>MNSPSSDRSPTKELSDSQPADEAPAADLGFAPVSNGVDFLKSAVDHLLTSHDARSLKYGVLHLQAAIEVLVKVRLQREGWEQVFSKPGLAKLHDFERGDFHSVSLRDAFTRLEELTEIKLTSTKAALTCLASERNKLLHFGSTSDHEVVKTFAGRALDALSAFIVDHMVPGAPPDETEALEEAQHLIRHALAEIVIVTEARLTRLAPELDAWPGIVIHCPGCTQLAWTFDPNDETSCLFCGRGWGQEYGWEIAPLYAENILGESRHEAAQGKSGWSISMCPKCDEEAFVDVATRRDPNSFLTSACFQCGFVADGELGSCGDCGRTILDPEGIWCPGCWSYRMAKD</sequence>
<dbReference type="AlphaFoldDB" id="A0A222W128"/>
<evidence type="ECO:0000313" key="1">
    <source>
        <dbReference type="EMBL" id="SDD98204.1"/>
    </source>
</evidence>
<protein>
    <submittedName>
        <fullName evidence="1">Uncharacterized protein</fullName>
    </submittedName>
</protein>
<keyword evidence="2" id="KW-1185">Reference proteome</keyword>
<dbReference type="RefSeq" id="WP_091810714.1">
    <property type="nucleotide sequence ID" value="NZ_CP016354.1"/>
</dbReference>
<proteinExistence type="predicted"/>
<gene>
    <name evidence="1" type="ORF">SAMN05421630_115149</name>
</gene>
<dbReference type="EMBL" id="FMZE01000015">
    <property type="protein sequence ID" value="SDD98204.1"/>
    <property type="molecule type" value="Genomic_DNA"/>
</dbReference>
<dbReference type="OrthoDB" id="3818700at2"/>
<accession>A0A222W128</accession>
<dbReference type="KEGG" id="pmad:BAY61_32030"/>